<gene>
    <name evidence="1" type="ORF">AB5L97_15270</name>
</gene>
<evidence type="ECO:0000313" key="1">
    <source>
        <dbReference type="EMBL" id="XDP44616.1"/>
    </source>
</evidence>
<sequence length="272" mass="28345">MSTALDDLLAPRSAASPPALFIDHTAFGARRILRAPLPWTDAPELAAYYGKAQALLGSDATVVPVAPLVDAVLAEHPSLVEDMAARSRTGYALRTLLASDAVGEAVGRALAAIPHMSHAPLALLAPSPLAWLAIAQGAAGNPDLSAITPDHAESAAMYVSDWLRRYADRPITCLVLDGRHEGVDSQGGSRVLPAEDLAAYSPVVNAAEHYRWGVLHMTEEGVGVPGEARAAARLPDAFWTDGAPAPDAELLLTAVPAAADPDTVLARLASLR</sequence>
<dbReference type="RefSeq" id="WP_369045295.1">
    <property type="nucleotide sequence ID" value="NZ_CP163302.1"/>
</dbReference>
<dbReference type="AlphaFoldDB" id="A0AB39L188"/>
<dbReference type="EMBL" id="CP163302">
    <property type="protein sequence ID" value="XDP44616.1"/>
    <property type="molecule type" value="Genomic_DNA"/>
</dbReference>
<proteinExistence type="predicted"/>
<reference evidence="1" key="1">
    <citation type="submission" date="2024-07" db="EMBL/GenBank/DDBJ databases">
        <authorList>
            <person name="fu j."/>
        </authorList>
    </citation>
    <scope>NUCLEOTIDE SEQUENCE</scope>
    <source>
        <strain evidence="1">P10A9</strain>
    </source>
</reference>
<protein>
    <submittedName>
        <fullName evidence="1">Uncharacterized protein</fullName>
    </submittedName>
</protein>
<accession>A0AB39L188</accession>
<name>A0AB39L188_9MICC</name>
<organism evidence="1">
    <name type="scientific">Sinomonas puerhi</name>
    <dbReference type="NCBI Taxonomy" id="3238584"/>
    <lineage>
        <taxon>Bacteria</taxon>
        <taxon>Bacillati</taxon>
        <taxon>Actinomycetota</taxon>
        <taxon>Actinomycetes</taxon>
        <taxon>Micrococcales</taxon>
        <taxon>Micrococcaceae</taxon>
        <taxon>Sinomonas</taxon>
    </lineage>
</organism>
<dbReference type="KEGG" id="spue:AB5L97_15270"/>